<dbReference type="AlphaFoldDB" id="K4AJZ7"/>
<dbReference type="InParanoid" id="K4AJZ7"/>
<reference evidence="1" key="2">
    <citation type="submission" date="2018-08" db="UniProtKB">
        <authorList>
            <consortium name="EnsemblPlants"/>
        </authorList>
    </citation>
    <scope>IDENTIFICATION</scope>
    <source>
        <strain evidence="1">Yugu1</strain>
    </source>
</reference>
<accession>K4AJZ7</accession>
<evidence type="ECO:0000313" key="2">
    <source>
        <dbReference type="Proteomes" id="UP000004995"/>
    </source>
</evidence>
<name>K4AJZ7_SETIT</name>
<dbReference type="EnsemblPlants" id="KQK92820">
    <property type="protein sequence ID" value="KQK92820"/>
    <property type="gene ID" value="SETIT_039220mg"/>
</dbReference>
<evidence type="ECO:0008006" key="3">
    <source>
        <dbReference type="Google" id="ProtNLM"/>
    </source>
</evidence>
<dbReference type="eggNOG" id="ENOG502S3ZV">
    <property type="taxonomic scope" value="Eukaryota"/>
</dbReference>
<protein>
    <recommendedName>
        <fullName evidence="3">DUF629 domain-containing protein</fullName>
    </recommendedName>
</protein>
<keyword evidence="2" id="KW-1185">Reference proteome</keyword>
<proteinExistence type="predicted"/>
<dbReference type="HOGENOM" id="CLU_708604_0_0_1"/>
<organism evidence="1 2">
    <name type="scientific">Setaria italica</name>
    <name type="common">Foxtail millet</name>
    <name type="synonym">Panicum italicum</name>
    <dbReference type="NCBI Taxonomy" id="4555"/>
    <lineage>
        <taxon>Eukaryota</taxon>
        <taxon>Viridiplantae</taxon>
        <taxon>Streptophyta</taxon>
        <taxon>Embryophyta</taxon>
        <taxon>Tracheophyta</taxon>
        <taxon>Spermatophyta</taxon>
        <taxon>Magnoliopsida</taxon>
        <taxon>Liliopsida</taxon>
        <taxon>Poales</taxon>
        <taxon>Poaceae</taxon>
        <taxon>PACMAD clade</taxon>
        <taxon>Panicoideae</taxon>
        <taxon>Panicodae</taxon>
        <taxon>Paniceae</taxon>
        <taxon>Cenchrinae</taxon>
        <taxon>Setaria</taxon>
    </lineage>
</organism>
<dbReference type="Gramene" id="KQK92820">
    <property type="protein sequence ID" value="KQK92820"/>
    <property type="gene ID" value="SETIT_039220mg"/>
</dbReference>
<dbReference type="PANTHER" id="PTHR34465">
    <property type="entry name" value="CARBOXYL-TERMINAL HYDROLASE-LIKE PROTEIN, PUTATIVE (DUF627 AND DUF629)-RELATED"/>
    <property type="match status" value="1"/>
</dbReference>
<evidence type="ECO:0000313" key="1">
    <source>
        <dbReference type="EnsemblPlants" id="KQK92820"/>
    </source>
</evidence>
<reference evidence="2" key="1">
    <citation type="journal article" date="2012" name="Nat. Biotechnol.">
        <title>Reference genome sequence of the model plant Setaria.</title>
        <authorList>
            <person name="Bennetzen J.L."/>
            <person name="Schmutz J."/>
            <person name="Wang H."/>
            <person name="Percifield R."/>
            <person name="Hawkins J."/>
            <person name="Pontaroli A.C."/>
            <person name="Estep M."/>
            <person name="Feng L."/>
            <person name="Vaughn J.N."/>
            <person name="Grimwood J."/>
            <person name="Jenkins J."/>
            <person name="Barry K."/>
            <person name="Lindquist E."/>
            <person name="Hellsten U."/>
            <person name="Deshpande S."/>
            <person name="Wang X."/>
            <person name="Wu X."/>
            <person name="Mitros T."/>
            <person name="Triplett J."/>
            <person name="Yang X."/>
            <person name="Ye C.Y."/>
            <person name="Mauro-Herrera M."/>
            <person name="Wang L."/>
            <person name="Li P."/>
            <person name="Sharma M."/>
            <person name="Sharma R."/>
            <person name="Ronald P.C."/>
            <person name="Panaud O."/>
            <person name="Kellogg E.A."/>
            <person name="Brutnell T.P."/>
            <person name="Doust A.N."/>
            <person name="Tuskan G.A."/>
            <person name="Rokhsar D."/>
            <person name="Devos K.M."/>
        </authorList>
    </citation>
    <scope>NUCLEOTIDE SEQUENCE [LARGE SCALE GENOMIC DNA]</scope>
    <source>
        <strain evidence="2">cv. Yugu1</strain>
    </source>
</reference>
<dbReference type="PANTHER" id="PTHR34465:SF6">
    <property type="entry name" value="OS11G0599000 PROTEIN"/>
    <property type="match status" value="1"/>
</dbReference>
<dbReference type="EMBL" id="AGNK02006138">
    <property type="status" value="NOT_ANNOTATED_CDS"/>
    <property type="molecule type" value="Genomic_DNA"/>
</dbReference>
<sequence>MEFVRGMSIKAADDLLLHNAAAADDGLNKNKGGRIRIAGGRLKIAGEELRQRLHQINASKEDHEIAQLRRRRRLPFSVRAQLLPVFMEVGMVRTLSRGDKKKMKVVEWAVDSLSAIASTFPSSLVIAIYHAKLLAVLGEYEAAERECNRALCIEEPVDPKLHDIPLGSSSGEDYSARVLAAKNEIYGIKDDQENLLNVKVETLVEYYRGSNQPAVDTISGAVIQLKRLNSWSLWICPFSDSDCNGCWASKPQDLIQQFLLMHFQGVSKNLKSVVDPKLNFHVKTYGDGYSPFDAEPSSVQEMRTKKCREAAVILKSLEKELKTFPKRKSGAKVHKALDSLQRLWIKLLEASHIDYREAILPLMSSFKWVWNRVFFLEITDCFAKDNDTSRQSYHMADISDAVFLDCLGLYVENDNMDHQIGGEGELEDLKTLCPDVMSEIDEE</sequence>
<dbReference type="Proteomes" id="UP000004995">
    <property type="component" value="Unassembled WGS sequence"/>
</dbReference>